<gene>
    <name evidence="2" type="ORF">RhiirA4_522012</name>
</gene>
<evidence type="ECO:0000313" key="3">
    <source>
        <dbReference type="Proteomes" id="UP000234323"/>
    </source>
</evidence>
<protein>
    <submittedName>
        <fullName evidence="2">Uncharacterized protein</fullName>
    </submittedName>
</protein>
<name>A0A2I1HR51_9GLOM</name>
<keyword evidence="1" id="KW-0472">Membrane</keyword>
<keyword evidence="3" id="KW-1185">Reference proteome</keyword>
<feature type="non-terminal residue" evidence="2">
    <location>
        <position position="1"/>
    </location>
</feature>
<organism evidence="2 3">
    <name type="scientific">Rhizophagus irregularis</name>
    <dbReference type="NCBI Taxonomy" id="588596"/>
    <lineage>
        <taxon>Eukaryota</taxon>
        <taxon>Fungi</taxon>
        <taxon>Fungi incertae sedis</taxon>
        <taxon>Mucoromycota</taxon>
        <taxon>Glomeromycotina</taxon>
        <taxon>Glomeromycetes</taxon>
        <taxon>Glomerales</taxon>
        <taxon>Glomeraceae</taxon>
        <taxon>Rhizophagus</taxon>
    </lineage>
</organism>
<proteinExistence type="predicted"/>
<dbReference type="VEuPathDB" id="FungiDB:RhiirA1_477300"/>
<evidence type="ECO:0000313" key="2">
    <source>
        <dbReference type="EMBL" id="PKY61369.1"/>
    </source>
</evidence>
<feature type="transmembrane region" description="Helical" evidence="1">
    <location>
        <begin position="15"/>
        <end position="38"/>
    </location>
</feature>
<keyword evidence="1" id="KW-1133">Transmembrane helix</keyword>
<dbReference type="AlphaFoldDB" id="A0A2I1HR51"/>
<reference evidence="2 3" key="1">
    <citation type="submission" date="2015-10" db="EMBL/GenBank/DDBJ databases">
        <title>Genome analyses suggest a sexual origin of heterokaryosis in a supposedly ancient asexual fungus.</title>
        <authorList>
            <person name="Ropars J."/>
            <person name="Sedzielewska K."/>
            <person name="Noel J."/>
            <person name="Charron P."/>
            <person name="Farinelli L."/>
            <person name="Marton T."/>
            <person name="Kruger M."/>
            <person name="Pelin A."/>
            <person name="Brachmann A."/>
            <person name="Corradi N."/>
        </authorList>
    </citation>
    <scope>NUCLEOTIDE SEQUENCE [LARGE SCALE GENOMIC DNA]</scope>
    <source>
        <strain evidence="2 3">A4</strain>
    </source>
</reference>
<keyword evidence="1" id="KW-0812">Transmembrane</keyword>
<dbReference type="EMBL" id="LLXI01005263">
    <property type="protein sequence ID" value="PKY61369.1"/>
    <property type="molecule type" value="Genomic_DNA"/>
</dbReference>
<sequence>IDVDLIFFEYFWTRILFSFDLIIRTLSMITGFILFRLYEISRLKDRFPIYEWIGWKWISGSWVDWMKPKELLRWFQNFPITFIDRNPCVFFIVGIHVILSIMKQIEVKF</sequence>
<dbReference type="VEuPathDB" id="FungiDB:RhiirFUN_011259"/>
<evidence type="ECO:0000256" key="1">
    <source>
        <dbReference type="SAM" id="Phobius"/>
    </source>
</evidence>
<accession>A0A2I1HR51</accession>
<comment type="caution">
    <text evidence="2">The sequence shown here is derived from an EMBL/GenBank/DDBJ whole genome shotgun (WGS) entry which is preliminary data.</text>
</comment>
<dbReference type="Proteomes" id="UP000234323">
    <property type="component" value="Unassembled WGS sequence"/>
</dbReference>